<evidence type="ECO:0000256" key="5">
    <source>
        <dbReference type="ARBA" id="ARBA00022729"/>
    </source>
</evidence>
<comment type="caution">
    <text evidence="12">The sequence shown here is derived from an EMBL/GenBank/DDBJ whole genome shotgun (WGS) entry which is preliminary data.</text>
</comment>
<proteinExistence type="inferred from homology"/>
<dbReference type="Gene3D" id="2.170.130.10">
    <property type="entry name" value="TonB-dependent receptor, plug domain"/>
    <property type="match status" value="1"/>
</dbReference>
<keyword evidence="4 8" id="KW-0812">Transmembrane</keyword>
<dbReference type="GO" id="GO:0015344">
    <property type="term" value="F:siderophore uptake transmembrane transporter activity"/>
    <property type="evidence" value="ECO:0007669"/>
    <property type="project" value="TreeGrafter"/>
</dbReference>
<keyword evidence="7 8" id="KW-0998">Cell outer membrane</keyword>
<reference evidence="11" key="4">
    <citation type="journal article" date="2019" name="bioRxiv">
        <title>Acquired interbacterial defense systems protect against interspecies antagonism in the human gut microbiome.</title>
        <authorList>
            <person name="Ross B.D."/>
            <person name="Verster A.J."/>
            <person name="Radey M.C."/>
            <person name="Schmidtke D.T."/>
            <person name="Pope C.E."/>
            <person name="Hoffman L.R."/>
            <person name="Hajjar A.M."/>
            <person name="Peterson S.B."/>
            <person name="Borenstein E."/>
            <person name="Mougous J.D."/>
        </authorList>
    </citation>
    <scope>NUCLEOTIDE SEQUENCE</scope>
    <source>
        <strain evidence="11">H204</strain>
    </source>
</reference>
<evidence type="ECO:0000313" key="11">
    <source>
        <dbReference type="EMBL" id="KAA9048420.1"/>
    </source>
</evidence>
<dbReference type="InterPro" id="IPR012910">
    <property type="entry name" value="Plug_dom"/>
</dbReference>
<feature type="signal peptide" evidence="9">
    <location>
        <begin position="1"/>
        <end position="21"/>
    </location>
</feature>
<reference evidence="12" key="2">
    <citation type="journal article" date="2018" name="BMC Genomics">
        <title>Whole genome sequencing and function prediction of 133 gut anaerobes isolated from chicken caecum in pure cultures.</title>
        <authorList>
            <person name="Medvecky M."/>
            <person name="Cejkova D."/>
            <person name="Polansky O."/>
            <person name="Karasova D."/>
            <person name="Kubasova T."/>
            <person name="Cizek A."/>
            <person name="Rychlik I."/>
        </authorList>
    </citation>
    <scope>NUCLEOTIDE SEQUENCE</scope>
    <source>
        <strain evidence="12">An109</strain>
    </source>
</reference>
<protein>
    <submittedName>
        <fullName evidence="12">SusC/RagA family TonB-linked outer membrane protein</fullName>
    </submittedName>
    <submittedName>
        <fullName evidence="11">TonB-dependent receptor</fullName>
    </submittedName>
</protein>
<name>A0A1Y4VKV6_9BACE</name>
<dbReference type="NCBIfam" id="TIGR04056">
    <property type="entry name" value="OMP_RagA_SusC"/>
    <property type="match status" value="1"/>
</dbReference>
<keyword evidence="11" id="KW-0675">Receptor</keyword>
<dbReference type="AlphaFoldDB" id="A0A1Y4VKV6"/>
<dbReference type="Gene3D" id="2.60.40.1120">
    <property type="entry name" value="Carboxypeptidase-like, regulatory domain"/>
    <property type="match status" value="1"/>
</dbReference>
<evidence type="ECO:0000313" key="13">
    <source>
        <dbReference type="Proteomes" id="UP000196036"/>
    </source>
</evidence>
<keyword evidence="6 8" id="KW-0472">Membrane</keyword>
<dbReference type="InterPro" id="IPR023997">
    <property type="entry name" value="TonB-dep_OMP_SusC/RagA_CS"/>
</dbReference>
<dbReference type="GO" id="GO:0044718">
    <property type="term" value="P:siderophore transmembrane transport"/>
    <property type="evidence" value="ECO:0007669"/>
    <property type="project" value="TreeGrafter"/>
</dbReference>
<dbReference type="InterPro" id="IPR023996">
    <property type="entry name" value="TonB-dep_OMP_SusC/RagA"/>
</dbReference>
<reference evidence="14" key="3">
    <citation type="journal article" date="2018" name="J. Anim. Genet.">
        <title>Acquired interbacterial defense systems protect against interspecies antagonism in the human gut microbiome.</title>
        <authorList>
            <person name="Ross B.D."/>
            <person name="Verster A.J."/>
            <person name="Radey M.C."/>
            <person name="Schmidtke D.T."/>
            <person name="Pope C.E."/>
            <person name="Hoffman L.R."/>
            <person name="Hajjar A."/>
            <person name="Peterson S.B."/>
            <person name="Borenstein E."/>
            <person name="Mougous J."/>
        </authorList>
    </citation>
    <scope>NUCLEOTIDE SEQUENCE [LARGE SCALE GENOMIC DNA]</scope>
    <source>
        <strain evidence="14">H204</strain>
    </source>
</reference>
<evidence type="ECO:0000256" key="7">
    <source>
        <dbReference type="ARBA" id="ARBA00023237"/>
    </source>
</evidence>
<dbReference type="PANTHER" id="PTHR30069">
    <property type="entry name" value="TONB-DEPENDENT OUTER MEMBRANE RECEPTOR"/>
    <property type="match status" value="1"/>
</dbReference>
<reference evidence="13" key="1">
    <citation type="submission" date="2017-04" db="EMBL/GenBank/DDBJ databases">
        <title>Function of individual gut microbiota members based on whole genome sequencing of pure cultures obtained from chicken caecum.</title>
        <authorList>
            <person name="Medvecky M."/>
            <person name="Cejkova D."/>
            <person name="Polansky O."/>
            <person name="Karasova D."/>
            <person name="Kubasova T."/>
            <person name="Cizek A."/>
            <person name="Rychlik I."/>
        </authorList>
    </citation>
    <scope>NUCLEOTIDE SEQUENCE [LARGE SCALE GENOMIC DNA]</scope>
    <source>
        <strain evidence="13">An109</strain>
    </source>
</reference>
<dbReference type="InterPro" id="IPR039426">
    <property type="entry name" value="TonB-dep_rcpt-like"/>
</dbReference>
<dbReference type="PANTHER" id="PTHR30069:SF29">
    <property type="entry name" value="HEMOGLOBIN AND HEMOGLOBIN-HAPTOGLOBIN-BINDING PROTEIN 1-RELATED"/>
    <property type="match status" value="1"/>
</dbReference>
<keyword evidence="3 8" id="KW-1134">Transmembrane beta strand</keyword>
<dbReference type="NCBIfam" id="TIGR04057">
    <property type="entry name" value="SusC_RagA_signa"/>
    <property type="match status" value="1"/>
</dbReference>
<dbReference type="GO" id="GO:0009279">
    <property type="term" value="C:cell outer membrane"/>
    <property type="evidence" value="ECO:0007669"/>
    <property type="project" value="UniProtKB-SubCell"/>
</dbReference>
<evidence type="ECO:0000256" key="1">
    <source>
        <dbReference type="ARBA" id="ARBA00004571"/>
    </source>
</evidence>
<evidence type="ECO:0000313" key="14">
    <source>
        <dbReference type="Proteomes" id="UP000327007"/>
    </source>
</evidence>
<comment type="subcellular location">
    <subcellularLocation>
        <location evidence="1 8">Cell outer membrane</location>
        <topology evidence="1 8">Multi-pass membrane protein</topology>
    </subcellularLocation>
</comment>
<sequence length="989" mass="109949">MKKKLALLFGYLFIGIGLITAQTQKVTGTVISDDDKQPVVGASIVVKGTNLGTITDIDGHFTLLNVPNSAKILQISYIGMKTESVSVQPTVRVILKSDTQLMDEVVVVGYGSAKKLGSVVGSVTTVNNSKIANRPVANAGDALQGQVAGLQVFTPSGEPSGSVVMRLRGVSSINSNTEPLFILDGSPISSGAFTALNPNDIESMTVLKDASSTAIYGSRAANGVVIMTSKKGKMGQKARVSINAQYGWSRMTGDNIEMMNTEQWLNLQEMLDPGKAYDTTFQKRKKFYIDNGISTDWADVFFGDAAPTQQYDVNVVGGSEGINYYISFGHYDTEGIMDDSSLRRETLRSNVEVKVTGWLKAGINVNLSYQKYNTTTFGTEANSVYNKAYAARIYRPDQTINEILTDEEGNFTGYGKRLDYFDDMGYYNPYYLAELQPNDRSTVRINGNTFFNINPIKGLNIRTSQAVDAFDYRNSHKAYPEGPFEGAGVASESFERYYSFTFTNTAEYKFSLSDKHLFTVLAGQESIITKNENFSATSKKMVDSRMMLMAAGAESEVPIHSMYDKVFNSYFGTISYSFADRYYVDLAARRDGSSLFAKNNQWANFYSLGAMWDMRKENFLQNVSWLNSLQLKVSYGTTGNSGISAYNALALVGSGLLYNGQPGIAPSTVGNDNLTWESMKTLNVGISTRVFDRFSVELEFYNRQTDDMLMGYPLSYTTGHGSSVENVASMRNRGFDITLGVDILKTRDFSWSVSGNLNYNKNEITKLFNGLDEYTLPDTGLKMKVGKPWGEYYYVKWAGVDPRDGYNMWYDKNGNLTKSYSEEDAVFVGKQRYAPWSGGFGTQFGWKGISVSADFSFMLGQYMLNNERFFTENPTFAGSDNQTVEMLTMWQKPGDITRIATPDSPMQFDTHLLENASFMRMKNLTVGYTLPAKLIQKTGVISNARIYFVGRNLLTVTKYKGYDPEVDSNIQLGNYPNTKQYSFGVELTF</sequence>
<dbReference type="InterPro" id="IPR037066">
    <property type="entry name" value="Plug_dom_sf"/>
</dbReference>
<dbReference type="InterPro" id="IPR008969">
    <property type="entry name" value="CarboxyPept-like_regulatory"/>
</dbReference>
<evidence type="ECO:0000256" key="3">
    <source>
        <dbReference type="ARBA" id="ARBA00022452"/>
    </source>
</evidence>
<evidence type="ECO:0000256" key="2">
    <source>
        <dbReference type="ARBA" id="ARBA00022448"/>
    </source>
</evidence>
<dbReference type="SUPFAM" id="SSF56935">
    <property type="entry name" value="Porins"/>
    <property type="match status" value="1"/>
</dbReference>
<dbReference type="Pfam" id="PF07715">
    <property type="entry name" value="Plug"/>
    <property type="match status" value="1"/>
</dbReference>
<accession>A0A1Y4VKV6</accession>
<dbReference type="Proteomes" id="UP000327007">
    <property type="component" value="Unassembled WGS sequence"/>
</dbReference>
<comment type="similarity">
    <text evidence="8">Belongs to the TonB-dependent receptor family.</text>
</comment>
<dbReference type="EMBL" id="VYQC01000003">
    <property type="protein sequence ID" value="KAA9048420.1"/>
    <property type="molecule type" value="Genomic_DNA"/>
</dbReference>
<keyword evidence="2 8" id="KW-0813">Transport</keyword>
<dbReference type="PROSITE" id="PS52016">
    <property type="entry name" value="TONB_DEPENDENT_REC_3"/>
    <property type="match status" value="1"/>
</dbReference>
<feature type="chain" id="PRO_5041800387" evidence="9">
    <location>
        <begin position="22"/>
        <end position="989"/>
    </location>
</feature>
<dbReference type="SUPFAM" id="SSF49464">
    <property type="entry name" value="Carboxypeptidase regulatory domain-like"/>
    <property type="match status" value="1"/>
</dbReference>
<evidence type="ECO:0000256" key="6">
    <source>
        <dbReference type="ARBA" id="ARBA00023136"/>
    </source>
</evidence>
<evidence type="ECO:0000313" key="12">
    <source>
        <dbReference type="EMBL" id="OUQ70739.1"/>
    </source>
</evidence>
<dbReference type="EMBL" id="NFLW01000013">
    <property type="protein sequence ID" value="OUQ70739.1"/>
    <property type="molecule type" value="Genomic_DNA"/>
</dbReference>
<gene>
    <name evidence="12" type="ORF">B5E52_08675</name>
    <name evidence="11" type="ORF">F6S82_06250</name>
</gene>
<evidence type="ECO:0000256" key="9">
    <source>
        <dbReference type="SAM" id="SignalP"/>
    </source>
</evidence>
<evidence type="ECO:0000256" key="4">
    <source>
        <dbReference type="ARBA" id="ARBA00022692"/>
    </source>
</evidence>
<dbReference type="InterPro" id="IPR036942">
    <property type="entry name" value="Beta-barrel_TonB_sf"/>
</dbReference>
<dbReference type="Gene3D" id="2.40.170.20">
    <property type="entry name" value="TonB-dependent receptor, beta-barrel domain"/>
    <property type="match status" value="1"/>
</dbReference>
<reference evidence="11" key="5">
    <citation type="submission" date="2019-09" db="EMBL/GenBank/DDBJ databases">
        <authorList>
            <person name="Ross B.D."/>
            <person name="Verster A.J."/>
            <person name="Radey M.C."/>
            <person name="Schmidtke D.T."/>
            <person name="Pope C.E."/>
            <person name="Hoffman L.R."/>
            <person name="Hajjar A.M."/>
            <person name="Peterson S.B."/>
            <person name="Borenstein E."/>
            <person name="Mougous J.D."/>
        </authorList>
    </citation>
    <scope>NUCLEOTIDE SEQUENCE</scope>
    <source>
        <strain evidence="11">H204</strain>
    </source>
</reference>
<dbReference type="Proteomes" id="UP000196036">
    <property type="component" value="Unassembled WGS sequence"/>
</dbReference>
<dbReference type="Pfam" id="PF13715">
    <property type="entry name" value="CarbopepD_reg_2"/>
    <property type="match status" value="1"/>
</dbReference>
<dbReference type="RefSeq" id="WP_087318055.1">
    <property type="nucleotide sequence ID" value="NZ_CP041230.1"/>
</dbReference>
<keyword evidence="5 9" id="KW-0732">Signal</keyword>
<evidence type="ECO:0000256" key="8">
    <source>
        <dbReference type="PROSITE-ProRule" id="PRU01360"/>
    </source>
</evidence>
<feature type="domain" description="TonB-dependent receptor plug" evidence="10">
    <location>
        <begin position="118"/>
        <end position="224"/>
    </location>
</feature>
<organism evidence="12 13">
    <name type="scientific">Bacteroides xylanisolvens</name>
    <dbReference type="NCBI Taxonomy" id="371601"/>
    <lineage>
        <taxon>Bacteria</taxon>
        <taxon>Pseudomonadati</taxon>
        <taxon>Bacteroidota</taxon>
        <taxon>Bacteroidia</taxon>
        <taxon>Bacteroidales</taxon>
        <taxon>Bacteroidaceae</taxon>
        <taxon>Bacteroides</taxon>
    </lineage>
</organism>
<evidence type="ECO:0000259" key="10">
    <source>
        <dbReference type="Pfam" id="PF07715"/>
    </source>
</evidence>